<evidence type="ECO:0000256" key="4">
    <source>
        <dbReference type="ARBA" id="ARBA00022741"/>
    </source>
</evidence>
<accession>A0A168PMW4</accession>
<keyword evidence="3 8" id="KW-0479">Metal-binding</keyword>
<dbReference type="PANTHER" id="PTHR14217">
    <property type="entry name" value="INOSITOL-TETRAKISPHOSPHATE 1-KINASE"/>
    <property type="match status" value="1"/>
</dbReference>
<comment type="cofactor">
    <cofactor evidence="8 10">
        <name>Mg(2+)</name>
        <dbReference type="ChEBI" id="CHEBI:18420"/>
    </cofactor>
    <text evidence="8 10">Binds 2 magnesium ions per subunit.</text>
</comment>
<feature type="binding site" evidence="9">
    <location>
        <position position="289"/>
    </location>
    <ligand>
        <name>1D-myo-inositol 1,3,4-trisphosphate</name>
        <dbReference type="ChEBI" id="CHEBI:58414"/>
    </ligand>
</feature>
<evidence type="ECO:0000256" key="2">
    <source>
        <dbReference type="ARBA" id="ARBA00022679"/>
    </source>
</evidence>
<dbReference type="InParanoid" id="A0A168PMW4"/>
<dbReference type="Pfam" id="PF17927">
    <property type="entry name" value="Ins134_P3_kin_N"/>
    <property type="match status" value="1"/>
</dbReference>
<dbReference type="Gene3D" id="3.30.470.20">
    <property type="entry name" value="ATP-grasp fold, B domain"/>
    <property type="match status" value="1"/>
</dbReference>
<feature type="domain" description="Inositol-tetrakisphosphate 1-kinase N-terminal" evidence="12">
    <location>
        <begin position="14"/>
        <end position="69"/>
    </location>
</feature>
<dbReference type="GO" id="GO:0005524">
    <property type="term" value="F:ATP binding"/>
    <property type="evidence" value="ECO:0007669"/>
    <property type="project" value="UniProtKB-KW"/>
</dbReference>
<evidence type="ECO:0000256" key="5">
    <source>
        <dbReference type="ARBA" id="ARBA00022777"/>
    </source>
</evidence>
<feature type="binding site" evidence="10">
    <location>
        <position position="283"/>
    </location>
    <ligand>
        <name>Mg(2+)</name>
        <dbReference type="ChEBI" id="CHEBI:18420"/>
        <label>2</label>
    </ligand>
</feature>
<evidence type="ECO:0000256" key="6">
    <source>
        <dbReference type="ARBA" id="ARBA00022840"/>
    </source>
</evidence>
<name>A0A168PMW4_ABSGL</name>
<feature type="binding site" evidence="9">
    <location>
        <position position="175"/>
    </location>
    <ligand>
        <name>1D-myo-inositol 1,3,4-trisphosphate</name>
        <dbReference type="ChEBI" id="CHEBI:58414"/>
    </ligand>
</feature>
<feature type="domain" description="Inositol 1,3,4-trisphosphate 5/6-kinase ATP-grasp" evidence="11">
    <location>
        <begin position="111"/>
        <end position="304"/>
    </location>
</feature>
<dbReference type="OMA" id="HNIAHEM"/>
<feature type="binding site" evidence="9">
    <location>
        <position position="285"/>
    </location>
    <ligand>
        <name>1D-myo-inositol 1,3,4-trisphosphate</name>
        <dbReference type="ChEBI" id="CHEBI:58414"/>
    </ligand>
</feature>
<keyword evidence="7 8" id="KW-0460">Magnesium</keyword>
<feature type="binding site" evidence="9">
    <location>
        <position position="123"/>
    </location>
    <ligand>
        <name>ATP</name>
        <dbReference type="ChEBI" id="CHEBI:30616"/>
    </ligand>
</feature>
<dbReference type="Proteomes" id="UP000078561">
    <property type="component" value="Unassembled WGS sequence"/>
</dbReference>
<keyword evidence="5 8" id="KW-0418">Kinase</keyword>
<dbReference type="SUPFAM" id="SSF56059">
    <property type="entry name" value="Glutathione synthetase ATP-binding domain-like"/>
    <property type="match status" value="1"/>
</dbReference>
<dbReference type="InterPro" id="IPR040464">
    <property type="entry name" value="InsP(3)kin_ATP-grasp"/>
</dbReference>
<dbReference type="PIRSF" id="PIRSF038186">
    <property type="entry name" value="ITPK"/>
    <property type="match status" value="1"/>
</dbReference>
<evidence type="ECO:0000313" key="13">
    <source>
        <dbReference type="EMBL" id="SAM02648.1"/>
    </source>
</evidence>
<dbReference type="Pfam" id="PF05770">
    <property type="entry name" value="Ins134_P3_kin"/>
    <property type="match status" value="1"/>
</dbReference>
<keyword evidence="4 8" id="KW-0547">Nucleotide-binding</keyword>
<proteinExistence type="inferred from homology"/>
<evidence type="ECO:0000256" key="3">
    <source>
        <dbReference type="ARBA" id="ARBA00022723"/>
    </source>
</evidence>
<evidence type="ECO:0000256" key="8">
    <source>
        <dbReference type="PIRNR" id="PIRNR038186"/>
    </source>
</evidence>
<dbReference type="InterPro" id="IPR041429">
    <property type="entry name" value="ITPK1_N"/>
</dbReference>
<feature type="binding site" evidence="9">
    <location>
        <position position="190"/>
    </location>
    <ligand>
        <name>ATP</name>
        <dbReference type="ChEBI" id="CHEBI:30616"/>
    </ligand>
</feature>
<feature type="binding site" evidence="9">
    <location>
        <position position="134"/>
    </location>
    <ligand>
        <name>1D-myo-inositol 1,3,4-trisphosphate</name>
        <dbReference type="ChEBI" id="CHEBI:58414"/>
    </ligand>
</feature>
<evidence type="ECO:0000256" key="1">
    <source>
        <dbReference type="ARBA" id="ARBA00009601"/>
    </source>
</evidence>
<dbReference type="GO" id="GO:0005737">
    <property type="term" value="C:cytoplasm"/>
    <property type="evidence" value="ECO:0007669"/>
    <property type="project" value="TreeGrafter"/>
</dbReference>
<comment type="similarity">
    <text evidence="1 8">Belongs to the ITPK1 family.</text>
</comment>
<dbReference type="EC" id="2.7.1.134" evidence="8"/>
<dbReference type="GO" id="GO:0047325">
    <property type="term" value="F:inositol-3,4,5,6-tetrakisphosphate 1-kinase activity"/>
    <property type="evidence" value="ECO:0007669"/>
    <property type="project" value="UniProtKB-EC"/>
</dbReference>
<reference evidence="13" key="1">
    <citation type="submission" date="2016-04" db="EMBL/GenBank/DDBJ databases">
        <authorList>
            <person name="Evans L.H."/>
            <person name="Alamgir A."/>
            <person name="Owens N."/>
            <person name="Weber N.D."/>
            <person name="Virtaneva K."/>
            <person name="Barbian K."/>
            <person name="Babar A."/>
            <person name="Rosenke K."/>
        </authorList>
    </citation>
    <scope>NUCLEOTIDE SEQUENCE [LARGE SCALE GENOMIC DNA]</scope>
    <source>
        <strain evidence="13">CBS 101.48</strain>
    </source>
</reference>
<feature type="binding site" evidence="10">
    <location>
        <position position="269"/>
    </location>
    <ligand>
        <name>Mg(2+)</name>
        <dbReference type="ChEBI" id="CHEBI:18420"/>
        <label>1</label>
    </ligand>
</feature>
<keyword evidence="2 8" id="KW-0808">Transferase</keyword>
<dbReference type="GO" id="GO:0000287">
    <property type="term" value="F:magnesium ion binding"/>
    <property type="evidence" value="ECO:0007669"/>
    <property type="project" value="InterPro"/>
</dbReference>
<feature type="binding site" evidence="10">
    <location>
        <position position="283"/>
    </location>
    <ligand>
        <name>Mg(2+)</name>
        <dbReference type="ChEBI" id="CHEBI:18420"/>
        <label>1</label>
    </ligand>
</feature>
<protein>
    <recommendedName>
        <fullName evidence="8">Inositol-tetrakisphosphate 1-kinase</fullName>
        <ecNumber evidence="8">2.7.1.134</ecNumber>
    </recommendedName>
</protein>
<organism evidence="13">
    <name type="scientific">Absidia glauca</name>
    <name type="common">Pin mould</name>
    <dbReference type="NCBI Taxonomy" id="4829"/>
    <lineage>
        <taxon>Eukaryota</taxon>
        <taxon>Fungi</taxon>
        <taxon>Fungi incertae sedis</taxon>
        <taxon>Mucoromycota</taxon>
        <taxon>Mucoromycotina</taxon>
        <taxon>Mucoromycetes</taxon>
        <taxon>Mucorales</taxon>
        <taxon>Cunninghamellaceae</taxon>
        <taxon>Absidia</taxon>
    </lineage>
</organism>
<evidence type="ECO:0000256" key="7">
    <source>
        <dbReference type="ARBA" id="ARBA00022842"/>
    </source>
</evidence>
<evidence type="ECO:0000259" key="11">
    <source>
        <dbReference type="Pfam" id="PF05770"/>
    </source>
</evidence>
<keyword evidence="14" id="KW-1185">Reference proteome</keyword>
<keyword evidence="6 8" id="KW-0067">ATP-binding</keyword>
<sequence length="322" mass="36749">MPGKMRTPLMGLTLIEPMEGQGPVDMIVHKMTDVVSKMNQGDIAAKEQYDRFMSYCRDHPQVILLDRWEHIEKVFDRAVMFDYLRPCIKGQDPLFKIPDSITLDSVHLINQALGRLSFPIMCKRRSACSSTEAHQMTILPSQTYLDSTQKWTKHYGDTEPLVLQRFIQHDGVIVKIYVADGQINVSTRPSFINVTPQTGVIHFDSQMLPKQFEKTVPTSSCPQDVHNVVMSSDTRNVQTQKEALLDHIRLQQIATLLQDHLGLTFFGFDVLMESGTNDYYVVDVNYFPSFKNVPHFQSTFVSILKKNLTSSSIDQCTDIDQN</sequence>
<dbReference type="GO" id="GO:0052725">
    <property type="term" value="F:inositol-1,3,4-trisphosphate 6-kinase activity"/>
    <property type="evidence" value="ECO:0007669"/>
    <property type="project" value="InterPro"/>
</dbReference>
<dbReference type="OrthoDB" id="25308at2759"/>
<dbReference type="InterPro" id="IPR008656">
    <property type="entry name" value="Inositol_tetrakis-P_1-kinase"/>
</dbReference>
<dbReference type="GO" id="GO:0032957">
    <property type="term" value="P:inositol trisphosphate metabolic process"/>
    <property type="evidence" value="ECO:0007669"/>
    <property type="project" value="InterPro"/>
</dbReference>
<dbReference type="PANTHER" id="PTHR14217:SF1">
    <property type="entry name" value="INOSITOL-TETRAKISPHOSPHATE 1-KINASE"/>
    <property type="match status" value="1"/>
</dbReference>
<feature type="binding site" evidence="9">
    <location>
        <position position="30"/>
    </location>
    <ligand>
        <name>1D-myo-inositol 1,3,4-trisphosphate</name>
        <dbReference type="ChEBI" id="CHEBI:58414"/>
    </ligand>
</feature>
<comment type="subunit">
    <text evidence="8">Monomer.</text>
</comment>
<dbReference type="AlphaFoldDB" id="A0A168PMW4"/>
<feature type="binding site" evidence="10">
    <location>
        <position position="285"/>
    </location>
    <ligand>
        <name>Mg(2+)</name>
        <dbReference type="ChEBI" id="CHEBI:18420"/>
        <label>2</label>
    </ligand>
</feature>
<feature type="binding site" evidence="9">
    <location>
        <begin position="164"/>
        <end position="175"/>
    </location>
    <ligand>
        <name>ATP</name>
        <dbReference type="ChEBI" id="CHEBI:30616"/>
    </ligand>
</feature>
<evidence type="ECO:0000259" key="12">
    <source>
        <dbReference type="Pfam" id="PF17927"/>
    </source>
</evidence>
<evidence type="ECO:0000256" key="9">
    <source>
        <dbReference type="PIRSR" id="PIRSR038186-1"/>
    </source>
</evidence>
<gene>
    <name evidence="13" type="primary">ABSGL_08451.1 scaffold 10128</name>
</gene>
<dbReference type="EMBL" id="LT553932">
    <property type="protein sequence ID" value="SAM02648.1"/>
    <property type="molecule type" value="Genomic_DNA"/>
</dbReference>
<evidence type="ECO:0000256" key="10">
    <source>
        <dbReference type="PIRSR" id="PIRSR038186-2"/>
    </source>
</evidence>
<comment type="catalytic activity">
    <reaction evidence="8">
        <text>1D-myo-inositol 3,4,5,6-tetrakisphosphate + ATP = 1D-myo-inositol 1,3,4,5,6-pentakisphosphate + ADP + H(+)</text>
        <dbReference type="Rhea" id="RHEA:12452"/>
        <dbReference type="ChEBI" id="CHEBI:15378"/>
        <dbReference type="ChEBI" id="CHEBI:30616"/>
        <dbReference type="ChEBI" id="CHEBI:57539"/>
        <dbReference type="ChEBI" id="CHEBI:57733"/>
        <dbReference type="ChEBI" id="CHEBI:456216"/>
        <dbReference type="EC" id="2.7.1.134"/>
    </reaction>
</comment>
<feature type="binding site" evidence="9">
    <location>
        <position position="77"/>
    </location>
    <ligand>
        <name>ATP</name>
        <dbReference type="ChEBI" id="CHEBI:30616"/>
    </ligand>
</feature>
<dbReference type="GO" id="GO:0052726">
    <property type="term" value="F:inositol-1,3,4-trisphosphate 5-kinase activity"/>
    <property type="evidence" value="ECO:0007669"/>
    <property type="project" value="InterPro"/>
</dbReference>
<dbReference type="STRING" id="4829.A0A168PMW4"/>
<evidence type="ECO:0000313" key="14">
    <source>
        <dbReference type="Proteomes" id="UP000078561"/>
    </source>
</evidence>
<comment type="function">
    <text evidence="8">Kinase that can phosphorylate various inositol polyphosphate such as Ins(3,4,5,6)P4 or Ins(1,3,4)P3.</text>
</comment>